<sequence>MSQSSKVFHVLVEVRSVPEREGNGARDLEVAGTTTPMGEEVRMRGSSIPVANRLSEGGRAASSGGCGGDGNCSPSRSPPISSQHCQSADRGLPCNGIGRLLSAAPNALDNDEGMVALRSPKREAPQGWGPRSSGGQRSVVTFSYIEKASVRTVQSPQSAPRRTAASHSADSPGLRRSAVGSPPAAATNPCKRMSTPVYLYSPESSCHSSPALSLRAPGGQRIDPVTCSITRASTHQASEELRSPEVKRRATKSPAEQHHLQSRCQSWAGTPMHGAGTLPSAPSGPGWLNPPCDHPRNSIENHPSSHATPQPTSATPPMFRPNRSQEVQIPAEWLGVKGGPGSDPLLAGRVSLPPGDSFSSAGRGINQLSGSRTASPADSPQTGHRLTNDATGRSAVFMEAGKCSSPSSQGDVVEPGGPRSGRPPQEWRQCHLSRDRGAPENRLTVMNIPVDCVPEASAPAGPERHRACPVRDPEPGGRERVPGGSPALPARLHRFDVSPADVASPLKDPRLQKATLRVTDSPTLHRHQPPQYTGDNWSANPVHKLVMKDSPEPSVRLYVGQRGGVPDAEAPVSWTSRQQLGGALGWGGDSPKVGQQAEECLAPVLLQKEAEFRTREALLLGPVVLDHPGAGQGREAQDEQQAPGGWNVLQKAEEKQQPGCSPNCRGDQSCTSPESTLSSHRSFEMGHTTSGIQSDSGISSMGPSLHSQKIARAKWEFLFGTPSGDSPGSKDNPDASTTPPSGTSSESPTPTPPTSLRLESQRLADHDVQHVEVELVTPPPMAAGASPKTGIIRRTIKYSETDLDAVPLRCYRETDIDEVLADQDEADSAFGSNRSVPGTPGTSGTESSPLGGAPYERMDGEEEEEEEEEEGEREMLSWSSVRRHGERRRYRSAQEEGGIFSVLMKRPLDGFLHCHPALKSPILVSGPRLAAEDTFSCHFESIMESHRAKGTSYSSLDSEDLLTSSGQSVFTFDLPTLTPEVQCQTYQSAREIVRLSFAPLARRETPSGSEDTLAALDSDATRAPSSERLSTCSEDTPSWGWFSTLSPSRFSGGVQPAFLGLPGNGGFNFQDCAIGGF</sequence>
<dbReference type="EMBL" id="JAINUF010000004">
    <property type="protein sequence ID" value="KAJ8365306.1"/>
    <property type="molecule type" value="Genomic_DNA"/>
</dbReference>
<feature type="region of interest" description="Disordered" evidence="1">
    <location>
        <begin position="54"/>
        <end position="88"/>
    </location>
</feature>
<feature type="region of interest" description="Disordered" evidence="1">
    <location>
        <begin position="1003"/>
        <end position="1032"/>
    </location>
</feature>
<feature type="region of interest" description="Disordered" evidence="1">
    <location>
        <begin position="401"/>
        <end position="429"/>
    </location>
</feature>
<feature type="compositionally biased region" description="Polar residues" evidence="1">
    <location>
        <begin position="151"/>
        <end position="169"/>
    </location>
</feature>
<feature type="compositionally biased region" description="Basic and acidic residues" evidence="1">
    <location>
        <begin position="462"/>
        <end position="481"/>
    </location>
</feature>
<dbReference type="Proteomes" id="UP001152622">
    <property type="component" value="Chromosome 4"/>
</dbReference>
<dbReference type="OrthoDB" id="2157641at2759"/>
<feature type="compositionally biased region" description="Basic and acidic residues" evidence="1">
    <location>
        <begin position="237"/>
        <end position="248"/>
    </location>
</feature>
<keyword evidence="3" id="KW-1185">Reference proteome</keyword>
<feature type="compositionally biased region" description="Acidic residues" evidence="1">
    <location>
        <begin position="859"/>
        <end position="872"/>
    </location>
</feature>
<feature type="compositionally biased region" description="Polar residues" evidence="1">
    <location>
        <begin position="300"/>
        <end position="315"/>
    </location>
</feature>
<feature type="region of interest" description="Disordered" evidence="1">
    <location>
        <begin position="456"/>
        <end position="491"/>
    </location>
</feature>
<feature type="compositionally biased region" description="Polar residues" evidence="1">
    <location>
        <begin position="830"/>
        <end position="848"/>
    </location>
</feature>
<comment type="caution">
    <text evidence="2">The sequence shown here is derived from an EMBL/GenBank/DDBJ whole genome shotgun (WGS) entry which is preliminary data.</text>
</comment>
<feature type="compositionally biased region" description="Polar residues" evidence="1">
    <location>
        <begin position="666"/>
        <end position="680"/>
    </location>
</feature>
<feature type="compositionally biased region" description="Low complexity" evidence="1">
    <location>
        <begin position="736"/>
        <end position="748"/>
    </location>
</feature>
<reference evidence="2" key="1">
    <citation type="journal article" date="2023" name="Science">
        <title>Genome structures resolve the early diversification of teleost fishes.</title>
        <authorList>
            <person name="Parey E."/>
            <person name="Louis A."/>
            <person name="Montfort J."/>
            <person name="Bouchez O."/>
            <person name="Roques C."/>
            <person name="Iampietro C."/>
            <person name="Lluch J."/>
            <person name="Castinel A."/>
            <person name="Donnadieu C."/>
            <person name="Desvignes T."/>
            <person name="Floi Bucao C."/>
            <person name="Jouanno E."/>
            <person name="Wen M."/>
            <person name="Mejri S."/>
            <person name="Dirks R."/>
            <person name="Jansen H."/>
            <person name="Henkel C."/>
            <person name="Chen W.J."/>
            <person name="Zahm M."/>
            <person name="Cabau C."/>
            <person name="Klopp C."/>
            <person name="Thompson A.W."/>
            <person name="Robinson-Rechavi M."/>
            <person name="Braasch I."/>
            <person name="Lecointre G."/>
            <person name="Bobe J."/>
            <person name="Postlethwait J.H."/>
            <person name="Berthelot C."/>
            <person name="Roest Crollius H."/>
            <person name="Guiguen Y."/>
        </authorList>
    </citation>
    <scope>NUCLEOTIDE SEQUENCE</scope>
    <source>
        <strain evidence="2">WJC10195</strain>
    </source>
</reference>
<feature type="region of interest" description="Disordered" evidence="1">
    <location>
        <begin position="719"/>
        <end position="756"/>
    </location>
</feature>
<dbReference type="PANTHER" id="PTHR10663">
    <property type="entry name" value="GUANYL-NUCLEOTIDE EXCHANGE FACTOR"/>
    <property type="match status" value="1"/>
</dbReference>
<feature type="compositionally biased region" description="Polar residues" evidence="1">
    <location>
        <begin position="1023"/>
        <end position="1032"/>
    </location>
</feature>
<protein>
    <submittedName>
        <fullName evidence="2">Uncharacterized protein</fullName>
    </submittedName>
</protein>
<gene>
    <name evidence="2" type="ORF">SKAU_G00141370</name>
</gene>
<evidence type="ECO:0000256" key="1">
    <source>
        <dbReference type="SAM" id="MobiDB-lite"/>
    </source>
</evidence>
<dbReference type="AlphaFoldDB" id="A0A9Q1FSB7"/>
<accession>A0A9Q1FSB7</accession>
<feature type="region of interest" description="Disordered" evidence="1">
    <location>
        <begin position="824"/>
        <end position="890"/>
    </location>
</feature>
<feature type="compositionally biased region" description="Basic residues" evidence="1">
    <location>
        <begin position="881"/>
        <end position="890"/>
    </location>
</feature>
<feature type="region of interest" description="Disordered" evidence="1">
    <location>
        <begin position="233"/>
        <end position="321"/>
    </location>
</feature>
<proteinExistence type="predicted"/>
<evidence type="ECO:0000313" key="3">
    <source>
        <dbReference type="Proteomes" id="UP001152622"/>
    </source>
</evidence>
<evidence type="ECO:0000313" key="2">
    <source>
        <dbReference type="EMBL" id="KAJ8365306.1"/>
    </source>
</evidence>
<feature type="region of interest" description="Disordered" evidence="1">
    <location>
        <begin position="652"/>
        <end position="705"/>
    </location>
</feature>
<feature type="region of interest" description="Disordered" evidence="1">
    <location>
        <begin position="151"/>
        <end position="191"/>
    </location>
</feature>
<name>A0A9Q1FSB7_SYNKA</name>
<feature type="region of interest" description="Disordered" evidence="1">
    <location>
        <begin position="344"/>
        <end position="389"/>
    </location>
</feature>
<dbReference type="PANTHER" id="PTHR10663:SF334">
    <property type="entry name" value="PH AND SEC7 DOMAIN-CONTAINING PROTEIN 1"/>
    <property type="match status" value="1"/>
</dbReference>
<organism evidence="2 3">
    <name type="scientific">Synaphobranchus kaupii</name>
    <name type="common">Kaup's arrowtooth eel</name>
    <dbReference type="NCBI Taxonomy" id="118154"/>
    <lineage>
        <taxon>Eukaryota</taxon>
        <taxon>Metazoa</taxon>
        <taxon>Chordata</taxon>
        <taxon>Craniata</taxon>
        <taxon>Vertebrata</taxon>
        <taxon>Euteleostomi</taxon>
        <taxon>Actinopterygii</taxon>
        <taxon>Neopterygii</taxon>
        <taxon>Teleostei</taxon>
        <taxon>Anguilliformes</taxon>
        <taxon>Synaphobranchidae</taxon>
        <taxon>Synaphobranchus</taxon>
    </lineage>
</organism>
<feature type="compositionally biased region" description="Polar residues" evidence="1">
    <location>
        <begin position="366"/>
        <end position="389"/>
    </location>
</feature>
<feature type="compositionally biased region" description="Polar residues" evidence="1">
    <location>
        <begin position="687"/>
        <end position="705"/>
    </location>
</feature>